<keyword evidence="2" id="KW-1185">Reference proteome</keyword>
<proteinExistence type="predicted"/>
<name>A0AAW1F8W9_ZOAVI</name>
<evidence type="ECO:0000313" key="1">
    <source>
        <dbReference type="EMBL" id="KAK9529959.1"/>
    </source>
</evidence>
<gene>
    <name evidence="1" type="ORF">VZT92_011504</name>
</gene>
<reference evidence="1 2" key="1">
    <citation type="journal article" date="2024" name="Genome Biol. Evol.">
        <title>Chromosome-level genome assembly of the viviparous eelpout Zoarces viviparus.</title>
        <authorList>
            <person name="Fuhrmann N."/>
            <person name="Brasseur M.V."/>
            <person name="Bakowski C.E."/>
            <person name="Podsiadlowski L."/>
            <person name="Prost S."/>
            <person name="Krehenwinkel H."/>
            <person name="Mayer C."/>
        </authorList>
    </citation>
    <scope>NUCLEOTIDE SEQUENCE [LARGE SCALE GENOMIC DNA]</scope>
    <source>
        <strain evidence="1">NO-MEL_2022_Ind0_liver</strain>
    </source>
</reference>
<dbReference type="EMBL" id="JBCEZU010000100">
    <property type="protein sequence ID" value="KAK9529959.1"/>
    <property type="molecule type" value="Genomic_DNA"/>
</dbReference>
<organism evidence="1 2">
    <name type="scientific">Zoarces viviparus</name>
    <name type="common">Viviparous eelpout</name>
    <name type="synonym">Blennius viviparus</name>
    <dbReference type="NCBI Taxonomy" id="48416"/>
    <lineage>
        <taxon>Eukaryota</taxon>
        <taxon>Metazoa</taxon>
        <taxon>Chordata</taxon>
        <taxon>Craniata</taxon>
        <taxon>Vertebrata</taxon>
        <taxon>Euteleostomi</taxon>
        <taxon>Actinopterygii</taxon>
        <taxon>Neopterygii</taxon>
        <taxon>Teleostei</taxon>
        <taxon>Neoteleostei</taxon>
        <taxon>Acanthomorphata</taxon>
        <taxon>Eupercaria</taxon>
        <taxon>Perciformes</taxon>
        <taxon>Cottioidei</taxon>
        <taxon>Zoarcales</taxon>
        <taxon>Zoarcidae</taxon>
        <taxon>Zoarcinae</taxon>
        <taxon>Zoarces</taxon>
    </lineage>
</organism>
<dbReference type="Proteomes" id="UP001488805">
    <property type="component" value="Unassembled WGS sequence"/>
</dbReference>
<accession>A0AAW1F8W9</accession>
<protein>
    <submittedName>
        <fullName evidence="1">Uncharacterized protein</fullName>
    </submittedName>
</protein>
<evidence type="ECO:0000313" key="2">
    <source>
        <dbReference type="Proteomes" id="UP001488805"/>
    </source>
</evidence>
<sequence length="109" mass="11735">MGALLKSQTLCLQQLVDTVGPTLSNAPALGSLLGLHSVRVARRLLELWSQRLTGKERSLLMNHSQGKVEPDPADLFPEISLSPGNSPAPCSLQHAQKNIIQGGQENLVF</sequence>
<dbReference type="AlphaFoldDB" id="A0AAW1F8W9"/>
<comment type="caution">
    <text evidence="1">The sequence shown here is derived from an EMBL/GenBank/DDBJ whole genome shotgun (WGS) entry which is preliminary data.</text>
</comment>